<protein>
    <recommendedName>
        <fullName evidence="12">UDP-N-acetylglucosamine 1-carboxyvinyltransferase</fullName>
        <ecNumber evidence="11">2.5.1.7</ecNumber>
    </recommendedName>
    <alternativeName>
        <fullName evidence="13">Enoylpyruvate transferase</fullName>
    </alternativeName>
    <alternativeName>
        <fullName evidence="14">UDP-N-acetylglucosamine enolpyruvyl transferase</fullName>
    </alternativeName>
</protein>
<accession>A0ABN6I7S5</accession>
<keyword evidence="9" id="KW-0961">Cell wall biogenesis/degradation</keyword>
<evidence type="ECO:0000256" key="7">
    <source>
        <dbReference type="ARBA" id="ARBA00022984"/>
    </source>
</evidence>
<dbReference type="InterPro" id="IPR013792">
    <property type="entry name" value="RNA3'P_cycl/enolpyr_Trfase_a/b"/>
</dbReference>
<comment type="pathway">
    <text evidence="2">Cell wall biogenesis; peptidoglycan biosynthesis.</text>
</comment>
<dbReference type="InterPro" id="IPR050068">
    <property type="entry name" value="MurA_subfamily"/>
</dbReference>
<evidence type="ECO:0000256" key="14">
    <source>
        <dbReference type="ARBA" id="ARBA00042842"/>
    </source>
</evidence>
<dbReference type="EMBL" id="AP024819">
    <property type="protein sequence ID" value="BCZ19668.1"/>
    <property type="molecule type" value="Genomic_DNA"/>
</dbReference>
<evidence type="ECO:0000256" key="6">
    <source>
        <dbReference type="ARBA" id="ARBA00022960"/>
    </source>
</evidence>
<dbReference type="Gene3D" id="3.65.10.10">
    <property type="entry name" value="Enolpyruvate transferase domain"/>
    <property type="match status" value="2"/>
</dbReference>
<evidence type="ECO:0000256" key="4">
    <source>
        <dbReference type="ARBA" id="ARBA00022618"/>
    </source>
</evidence>
<keyword evidence="18" id="KW-1185">Reference proteome</keyword>
<dbReference type="Pfam" id="PF00275">
    <property type="entry name" value="EPSP_synthase"/>
    <property type="match status" value="1"/>
</dbReference>
<gene>
    <name evidence="17" type="ORF">NHP190012_13100</name>
</gene>
<feature type="domain" description="Enolpyruvate transferase" evidence="16">
    <location>
        <begin position="1"/>
        <end position="242"/>
    </location>
</feature>
<sequence length="256" mass="27731">MAASMAKGQTRIINAAKEPEVVQLCAFLQAGGVEISGVGNGELLVQGTDRQALDFQDIEIIPDRIECGTYLCAAAITNSPLTLTHANAHHLEAVLAKLSEIGFNVDITENTPTTHTLTIHPATHKKAFSLTTTEYPGFPTDLQAQFMALATQCEGSSLIEERLFENRFMHVGELQRMGAQISLKGAMAQIQGVSELIGADVMATDLRASSALVLAALVAKGKSRVHRIYHLDRGYEALEDKMNTLGAHMKRLHEKP</sequence>
<evidence type="ECO:0000256" key="3">
    <source>
        <dbReference type="ARBA" id="ARBA00022490"/>
    </source>
</evidence>
<evidence type="ECO:0000256" key="2">
    <source>
        <dbReference type="ARBA" id="ARBA00004752"/>
    </source>
</evidence>
<dbReference type="EC" id="2.5.1.7" evidence="11"/>
<dbReference type="NCBIfam" id="NF006873">
    <property type="entry name" value="PRK09369.1"/>
    <property type="match status" value="1"/>
</dbReference>
<evidence type="ECO:0000256" key="13">
    <source>
        <dbReference type="ARBA" id="ARBA00042443"/>
    </source>
</evidence>
<proteinExistence type="inferred from homology"/>
<keyword evidence="8" id="KW-0131">Cell cycle</keyword>
<evidence type="ECO:0000256" key="8">
    <source>
        <dbReference type="ARBA" id="ARBA00023306"/>
    </source>
</evidence>
<evidence type="ECO:0000256" key="5">
    <source>
        <dbReference type="ARBA" id="ARBA00022679"/>
    </source>
</evidence>
<evidence type="ECO:0000256" key="9">
    <source>
        <dbReference type="ARBA" id="ARBA00023316"/>
    </source>
</evidence>
<organism evidence="17 18">
    <name type="scientific">Helicobacter gastrofelis</name>
    <dbReference type="NCBI Taxonomy" id="2849642"/>
    <lineage>
        <taxon>Bacteria</taxon>
        <taxon>Pseudomonadati</taxon>
        <taxon>Campylobacterota</taxon>
        <taxon>Epsilonproteobacteria</taxon>
        <taxon>Campylobacterales</taxon>
        <taxon>Helicobacteraceae</taxon>
        <taxon>Helicobacter</taxon>
    </lineage>
</organism>
<keyword evidence="5" id="KW-0808">Transferase</keyword>
<evidence type="ECO:0000256" key="12">
    <source>
        <dbReference type="ARBA" id="ARBA00039754"/>
    </source>
</evidence>
<dbReference type="PANTHER" id="PTHR43783">
    <property type="entry name" value="UDP-N-ACETYLGLUCOSAMINE 1-CARBOXYVINYLTRANSFERASE"/>
    <property type="match status" value="1"/>
</dbReference>
<keyword evidence="6" id="KW-0133">Cell shape</keyword>
<reference evidence="17 18" key="1">
    <citation type="submission" date="2021-07" db="EMBL/GenBank/DDBJ databases">
        <title>Novel Helicobacter sp. Isolated from a cat.</title>
        <authorList>
            <person name="Rimbara E."/>
            <person name="Suzuki M."/>
        </authorList>
    </citation>
    <scope>NUCLEOTIDE SEQUENCE [LARGE SCALE GENOMIC DNA]</scope>
    <source>
        <strain evidence="18">NHP19-012</strain>
    </source>
</reference>
<name>A0ABN6I7S5_9HELI</name>
<evidence type="ECO:0000259" key="16">
    <source>
        <dbReference type="Pfam" id="PF00275"/>
    </source>
</evidence>
<keyword evidence="3" id="KW-0963">Cytoplasm</keyword>
<comment type="subcellular location">
    <subcellularLocation>
        <location evidence="1">Cytoplasm</location>
    </subcellularLocation>
</comment>
<evidence type="ECO:0000313" key="18">
    <source>
        <dbReference type="Proteomes" id="UP000826146"/>
    </source>
</evidence>
<keyword evidence="4" id="KW-0132">Cell division</keyword>
<evidence type="ECO:0000313" key="17">
    <source>
        <dbReference type="EMBL" id="BCZ19668.1"/>
    </source>
</evidence>
<dbReference type="InterPro" id="IPR001986">
    <property type="entry name" value="Enolpyruvate_Tfrase_dom"/>
</dbReference>
<evidence type="ECO:0000256" key="10">
    <source>
        <dbReference type="ARBA" id="ARBA00038367"/>
    </source>
</evidence>
<comment type="similarity">
    <text evidence="10">Belongs to the EPSP synthase family. MurA subfamily.</text>
</comment>
<dbReference type="Proteomes" id="UP000826146">
    <property type="component" value="Chromosome"/>
</dbReference>
<keyword evidence="7" id="KW-0573">Peptidoglycan synthesis</keyword>
<comment type="catalytic activity">
    <reaction evidence="15">
        <text>phosphoenolpyruvate + UDP-N-acetyl-alpha-D-glucosamine = UDP-N-acetyl-3-O-(1-carboxyvinyl)-alpha-D-glucosamine + phosphate</text>
        <dbReference type="Rhea" id="RHEA:18681"/>
        <dbReference type="ChEBI" id="CHEBI:43474"/>
        <dbReference type="ChEBI" id="CHEBI:57705"/>
        <dbReference type="ChEBI" id="CHEBI:58702"/>
        <dbReference type="ChEBI" id="CHEBI:68483"/>
        <dbReference type="EC" id="2.5.1.7"/>
    </reaction>
</comment>
<dbReference type="InterPro" id="IPR036968">
    <property type="entry name" value="Enolpyruvate_Tfrase_sf"/>
</dbReference>
<evidence type="ECO:0000256" key="1">
    <source>
        <dbReference type="ARBA" id="ARBA00004496"/>
    </source>
</evidence>
<evidence type="ECO:0000256" key="11">
    <source>
        <dbReference type="ARBA" id="ARBA00039108"/>
    </source>
</evidence>
<evidence type="ECO:0000256" key="15">
    <source>
        <dbReference type="ARBA" id="ARBA00047527"/>
    </source>
</evidence>
<dbReference type="SUPFAM" id="SSF55205">
    <property type="entry name" value="EPT/RTPC-like"/>
    <property type="match status" value="1"/>
</dbReference>
<dbReference type="PANTHER" id="PTHR43783:SF1">
    <property type="entry name" value="UDP-N-ACETYLGLUCOSAMINE 1-CARBOXYVINYLTRANSFERASE"/>
    <property type="match status" value="1"/>
</dbReference>